<sequence length="318" mass="34076">MAEAVARSALGRRLDIKFLLKNPAPAIDFVLPGLPAGVVGLLVSPGGMGKTMLELQLGILLATGLMARDPLFGTTPDFVAVDTPQRVLMVAAEEPVEVLWARLHAIVRSLNLRDVLPDGLSWGEFLDRLHDNFILYSLGGARRLTLLSPELEATEHAQELSEQAIGARLVIVDPLRQVHLADENPSGPMSALVSVFKKMAQESGAAVLLAHHSSRAASVQGFGEEADALRGSTALKDDTRWQANLAKPSKELLRQFGQANNAGADFVALADAKRNYGPKRPTVLLQRTAGGVLVPVSMPQDAEQGALSRKRTTPRSKA</sequence>
<evidence type="ECO:0000313" key="3">
    <source>
        <dbReference type="EMBL" id="OAD42698.1"/>
    </source>
</evidence>
<reference evidence="2 5" key="2">
    <citation type="submission" date="2016-10" db="EMBL/GenBank/DDBJ databases">
        <title>Hydorgenophaga sp. LPB0072 isolated from gastropod.</title>
        <authorList>
            <person name="Kim E."/>
            <person name="Yi H."/>
        </authorList>
    </citation>
    <scope>NUCLEOTIDE SEQUENCE [LARGE SCALE GENOMIC DNA]</scope>
    <source>
        <strain evidence="2 5">LPB0072</strain>
    </source>
</reference>
<evidence type="ECO:0000313" key="2">
    <source>
        <dbReference type="EMBL" id="AOW13156.1"/>
    </source>
</evidence>
<feature type="compositionally biased region" description="Basic residues" evidence="1">
    <location>
        <begin position="308"/>
        <end position="318"/>
    </location>
</feature>
<accession>A0A167IGA3</accession>
<dbReference type="KEGG" id="hyl:LPB072_10115"/>
<dbReference type="InterPro" id="IPR027417">
    <property type="entry name" value="P-loop_NTPase"/>
</dbReference>
<proteinExistence type="predicted"/>
<dbReference type="OrthoDB" id="8477405at2"/>
<evidence type="ECO:0000256" key="1">
    <source>
        <dbReference type="SAM" id="MobiDB-lite"/>
    </source>
</evidence>
<dbReference type="Gene3D" id="3.40.50.300">
    <property type="entry name" value="P-loop containing nucleotide triphosphate hydrolases"/>
    <property type="match status" value="1"/>
</dbReference>
<dbReference type="AlphaFoldDB" id="A0A167IGA3"/>
<dbReference type="EMBL" id="LVWD01000007">
    <property type="protein sequence ID" value="OAD42698.1"/>
    <property type="molecule type" value="Genomic_DNA"/>
</dbReference>
<gene>
    <name evidence="2" type="ORF">LPB072_10115</name>
    <name evidence="3" type="ORF">LPB72_07255</name>
</gene>
<dbReference type="STRING" id="1763535.LPB072_10115"/>
<dbReference type="Proteomes" id="UP000185657">
    <property type="component" value="Unassembled WGS sequence"/>
</dbReference>
<dbReference type="SUPFAM" id="SSF52540">
    <property type="entry name" value="P-loop containing nucleoside triphosphate hydrolases"/>
    <property type="match status" value="1"/>
</dbReference>
<organism evidence="2 5">
    <name type="scientific">Hydrogenophaga crassostreae</name>
    <dbReference type="NCBI Taxonomy" id="1763535"/>
    <lineage>
        <taxon>Bacteria</taxon>
        <taxon>Pseudomonadati</taxon>
        <taxon>Pseudomonadota</taxon>
        <taxon>Betaproteobacteria</taxon>
        <taxon>Burkholderiales</taxon>
        <taxon>Comamonadaceae</taxon>
        <taxon>Hydrogenophaga</taxon>
    </lineage>
</organism>
<keyword evidence="4" id="KW-1185">Reference proteome</keyword>
<evidence type="ECO:0008006" key="6">
    <source>
        <dbReference type="Google" id="ProtNLM"/>
    </source>
</evidence>
<dbReference type="RefSeq" id="WP_066088039.1">
    <property type="nucleotide sequence ID" value="NZ_CP017476.1"/>
</dbReference>
<name>A0A167IGA3_9BURK</name>
<evidence type="ECO:0000313" key="5">
    <source>
        <dbReference type="Proteomes" id="UP000185680"/>
    </source>
</evidence>
<protein>
    <recommendedName>
        <fullName evidence="6">AAA family ATPase</fullName>
    </recommendedName>
</protein>
<reference evidence="3 4" key="1">
    <citation type="submission" date="2016-02" db="EMBL/GenBank/DDBJ databases">
        <title>Draft genome sequence of Hydrogenophaga sp. LPB0072.</title>
        <authorList>
            <person name="Shin S.-K."/>
            <person name="Yi H."/>
        </authorList>
    </citation>
    <scope>NUCLEOTIDE SEQUENCE [LARGE SCALE GENOMIC DNA]</scope>
    <source>
        <strain evidence="3 4">LPB0072</strain>
    </source>
</reference>
<evidence type="ECO:0000313" key="4">
    <source>
        <dbReference type="Proteomes" id="UP000185657"/>
    </source>
</evidence>
<feature type="region of interest" description="Disordered" evidence="1">
    <location>
        <begin position="297"/>
        <end position="318"/>
    </location>
</feature>
<dbReference type="Pfam" id="PF13481">
    <property type="entry name" value="AAA_25"/>
    <property type="match status" value="1"/>
</dbReference>
<dbReference type="Proteomes" id="UP000185680">
    <property type="component" value="Chromosome"/>
</dbReference>
<dbReference type="EMBL" id="CP017476">
    <property type="protein sequence ID" value="AOW13156.1"/>
    <property type="molecule type" value="Genomic_DNA"/>
</dbReference>